<dbReference type="InterPro" id="IPR013087">
    <property type="entry name" value="Znf_C2H2_type"/>
</dbReference>
<reference evidence="11" key="1">
    <citation type="submission" date="2017-01" db="EMBL/GenBank/DDBJ databases">
        <title>Comparative genomics of anhydrobiosis in the tardigrade Hypsibius dujardini.</title>
        <authorList>
            <person name="Yoshida Y."/>
            <person name="Koutsovoulos G."/>
            <person name="Laetsch D."/>
            <person name="Stevens L."/>
            <person name="Kumar S."/>
            <person name="Horikawa D."/>
            <person name="Ishino K."/>
            <person name="Komine S."/>
            <person name="Tomita M."/>
            <person name="Blaxter M."/>
            <person name="Arakawa K."/>
        </authorList>
    </citation>
    <scope>NUCLEOTIDE SEQUENCE [LARGE SCALE GENOMIC DNA]</scope>
    <source>
        <strain evidence="11">Z151</strain>
    </source>
</reference>
<dbReference type="GO" id="GO:0000978">
    <property type="term" value="F:RNA polymerase II cis-regulatory region sequence-specific DNA binding"/>
    <property type="evidence" value="ECO:0007669"/>
    <property type="project" value="TreeGrafter"/>
</dbReference>
<evidence type="ECO:0000256" key="1">
    <source>
        <dbReference type="ARBA" id="ARBA00004123"/>
    </source>
</evidence>
<dbReference type="SUPFAM" id="SSF57667">
    <property type="entry name" value="beta-beta-alpha zinc fingers"/>
    <property type="match status" value="1"/>
</dbReference>
<keyword evidence="6" id="KW-0539">Nucleus</keyword>
<dbReference type="PROSITE" id="PS00028">
    <property type="entry name" value="ZINC_FINGER_C2H2_1"/>
    <property type="match status" value="2"/>
</dbReference>
<dbReference type="Proteomes" id="UP000192578">
    <property type="component" value="Unassembled WGS sequence"/>
</dbReference>
<feature type="domain" description="C2H2-type" evidence="9">
    <location>
        <begin position="348"/>
        <end position="375"/>
    </location>
</feature>
<proteinExistence type="predicted"/>
<feature type="domain" description="C2H2-type" evidence="9">
    <location>
        <begin position="376"/>
        <end position="399"/>
    </location>
</feature>
<evidence type="ECO:0000259" key="9">
    <source>
        <dbReference type="PROSITE" id="PS50157"/>
    </source>
</evidence>
<protein>
    <recommendedName>
        <fullName evidence="9">C2H2-type domain-containing protein</fullName>
    </recommendedName>
</protein>
<dbReference type="GO" id="GO:0009913">
    <property type="term" value="P:epidermal cell differentiation"/>
    <property type="evidence" value="ECO:0007669"/>
    <property type="project" value="TreeGrafter"/>
</dbReference>
<evidence type="ECO:0000256" key="2">
    <source>
        <dbReference type="ARBA" id="ARBA00022723"/>
    </source>
</evidence>
<keyword evidence="11" id="KW-1185">Reference proteome</keyword>
<evidence type="ECO:0000256" key="5">
    <source>
        <dbReference type="ARBA" id="ARBA00022833"/>
    </source>
</evidence>
<dbReference type="AlphaFoldDB" id="A0A1W0WVX6"/>
<keyword evidence="3" id="KW-0677">Repeat</keyword>
<dbReference type="FunFam" id="3.30.160.60:FF:001840">
    <property type="entry name" value="Paternally-expressed gene 3 protein"/>
    <property type="match status" value="1"/>
</dbReference>
<dbReference type="Gene3D" id="3.30.160.60">
    <property type="entry name" value="Classic Zinc Finger"/>
    <property type="match status" value="2"/>
</dbReference>
<feature type="compositionally biased region" description="Polar residues" evidence="8">
    <location>
        <begin position="159"/>
        <end position="184"/>
    </location>
</feature>
<comment type="subcellular location">
    <subcellularLocation>
        <location evidence="1">Nucleus</location>
    </subcellularLocation>
</comment>
<feature type="region of interest" description="Disordered" evidence="8">
    <location>
        <begin position="89"/>
        <end position="111"/>
    </location>
</feature>
<organism evidence="10 11">
    <name type="scientific">Hypsibius exemplaris</name>
    <name type="common">Freshwater tardigrade</name>
    <dbReference type="NCBI Taxonomy" id="2072580"/>
    <lineage>
        <taxon>Eukaryota</taxon>
        <taxon>Metazoa</taxon>
        <taxon>Ecdysozoa</taxon>
        <taxon>Tardigrada</taxon>
        <taxon>Eutardigrada</taxon>
        <taxon>Parachela</taxon>
        <taxon>Hypsibioidea</taxon>
        <taxon>Hypsibiidae</taxon>
        <taxon>Hypsibius</taxon>
    </lineage>
</organism>
<evidence type="ECO:0000256" key="8">
    <source>
        <dbReference type="SAM" id="MobiDB-lite"/>
    </source>
</evidence>
<comment type="caution">
    <text evidence="10">The sequence shown here is derived from an EMBL/GenBank/DDBJ whole genome shotgun (WGS) entry which is preliminary data.</text>
</comment>
<evidence type="ECO:0000256" key="4">
    <source>
        <dbReference type="ARBA" id="ARBA00022771"/>
    </source>
</evidence>
<keyword evidence="2" id="KW-0479">Metal-binding</keyword>
<dbReference type="PANTHER" id="PTHR10032">
    <property type="entry name" value="ZINC FINGER PROTEIN WITH KRAB AND SCAN DOMAINS"/>
    <property type="match status" value="1"/>
</dbReference>
<sequence>MDYGLNVPLGVIPTSAFRIPRRRIKLDAAMATEALDARSRSLEAVVIDDKELNGSLCQAFTCIYREPSQFLFRHFSKYGCALQLKDPSAARKDTMSDDQRSESRPHKKHSFYRPWDDGGRSLLDHVTALIEQRLRKKCFRVVPTKINNKSRDRQRILSKVSTSTDSSTATKIPPGTSTNVSRCGSEVSDTSLSVIRSTNTICPSSAFFSRSCPQTPSPFFVPSPVVPLFPTFSAAAAGCYHPGLSFYPQAMEQQQCKALSYLQWITPKPVGNIYVRPIPVAAASAYKVSATTEQIANAFHIQPQVEFVNNGRGIKNPFSSRVVDKSKSAKKNAGRQKLPGNAAMAKRFLCSICGKGFNDTFDLKRHTRTHTGVRPYKCDHCAKSFTQRCSLETHARKLHGVTFSFGYKERRDKLYVCEDCGDATANIEAHYVHLQQFHAVVMPPSVMDLSNNTFNRLK</sequence>
<dbReference type="PANTHER" id="PTHR10032:SF271">
    <property type="entry name" value="RH12261P-RELATED"/>
    <property type="match status" value="1"/>
</dbReference>
<feature type="region of interest" description="Disordered" evidence="8">
    <location>
        <begin position="158"/>
        <end position="184"/>
    </location>
</feature>
<keyword evidence="5" id="KW-0862">Zinc</keyword>
<feature type="compositionally biased region" description="Basic and acidic residues" evidence="8">
    <location>
        <begin position="89"/>
        <end position="104"/>
    </location>
</feature>
<dbReference type="GO" id="GO:0000981">
    <property type="term" value="F:DNA-binding transcription factor activity, RNA polymerase II-specific"/>
    <property type="evidence" value="ECO:0007669"/>
    <property type="project" value="TreeGrafter"/>
</dbReference>
<dbReference type="SMART" id="SM00355">
    <property type="entry name" value="ZnF_C2H2"/>
    <property type="match status" value="3"/>
</dbReference>
<evidence type="ECO:0000313" key="10">
    <source>
        <dbReference type="EMBL" id="OQV19303.1"/>
    </source>
</evidence>
<dbReference type="OrthoDB" id="6508643at2759"/>
<keyword evidence="4 7" id="KW-0863">Zinc-finger</keyword>
<dbReference type="Pfam" id="PF00096">
    <property type="entry name" value="zf-C2H2"/>
    <property type="match status" value="2"/>
</dbReference>
<accession>A0A1W0WVX6</accession>
<evidence type="ECO:0000256" key="3">
    <source>
        <dbReference type="ARBA" id="ARBA00022737"/>
    </source>
</evidence>
<dbReference type="EMBL" id="MTYJ01000041">
    <property type="protein sequence ID" value="OQV19303.1"/>
    <property type="molecule type" value="Genomic_DNA"/>
</dbReference>
<dbReference type="GO" id="GO:0008270">
    <property type="term" value="F:zinc ion binding"/>
    <property type="evidence" value="ECO:0007669"/>
    <property type="project" value="UniProtKB-KW"/>
</dbReference>
<evidence type="ECO:0000256" key="6">
    <source>
        <dbReference type="ARBA" id="ARBA00023242"/>
    </source>
</evidence>
<dbReference type="PROSITE" id="PS50157">
    <property type="entry name" value="ZINC_FINGER_C2H2_2"/>
    <property type="match status" value="2"/>
</dbReference>
<evidence type="ECO:0000313" key="11">
    <source>
        <dbReference type="Proteomes" id="UP000192578"/>
    </source>
</evidence>
<dbReference type="FunFam" id="3.30.160.60:FF:000452">
    <property type="entry name" value="Transcription factor Ovo-like 2"/>
    <property type="match status" value="1"/>
</dbReference>
<dbReference type="InterPro" id="IPR036236">
    <property type="entry name" value="Znf_C2H2_sf"/>
</dbReference>
<name>A0A1W0WVX6_HYPEX</name>
<dbReference type="GO" id="GO:0005634">
    <property type="term" value="C:nucleus"/>
    <property type="evidence" value="ECO:0007669"/>
    <property type="project" value="UniProtKB-SubCell"/>
</dbReference>
<evidence type="ECO:0000256" key="7">
    <source>
        <dbReference type="PROSITE-ProRule" id="PRU00042"/>
    </source>
</evidence>
<gene>
    <name evidence="10" type="ORF">BV898_06722</name>
</gene>
<dbReference type="InterPro" id="IPR027756">
    <property type="entry name" value="Ovo-like"/>
</dbReference>